<dbReference type="SUPFAM" id="SSF46785">
    <property type="entry name" value="Winged helix' DNA-binding domain"/>
    <property type="match status" value="1"/>
</dbReference>
<evidence type="ECO:0000256" key="2">
    <source>
        <dbReference type="ARBA" id="ARBA00023015"/>
    </source>
</evidence>
<dbReference type="KEGG" id="gai:IMCC3135_18805"/>
<dbReference type="GO" id="GO:0003700">
    <property type="term" value="F:DNA-binding transcription factor activity"/>
    <property type="evidence" value="ECO:0007669"/>
    <property type="project" value="InterPro"/>
</dbReference>
<dbReference type="Gene3D" id="1.10.10.10">
    <property type="entry name" value="Winged helix-like DNA-binding domain superfamily/Winged helix DNA-binding domain"/>
    <property type="match status" value="1"/>
</dbReference>
<dbReference type="InterPro" id="IPR050389">
    <property type="entry name" value="LysR-type_TF"/>
</dbReference>
<protein>
    <submittedName>
        <fullName evidence="6">PCP degradation transcriptional activation protein</fullName>
    </submittedName>
</protein>
<dbReference type="PANTHER" id="PTHR30118:SF6">
    <property type="entry name" value="HTH-TYPE TRANSCRIPTIONAL REGULATOR LEUO"/>
    <property type="match status" value="1"/>
</dbReference>
<dbReference type="PANTHER" id="PTHR30118">
    <property type="entry name" value="HTH-TYPE TRANSCRIPTIONAL REGULATOR LEUO-RELATED"/>
    <property type="match status" value="1"/>
</dbReference>
<keyword evidence="4" id="KW-0804">Transcription</keyword>
<evidence type="ECO:0000313" key="6">
    <source>
        <dbReference type="EMBL" id="ASJ73840.1"/>
    </source>
</evidence>
<gene>
    <name evidence="6" type="primary">pcpR_4</name>
    <name evidence="6" type="ORF">IMCC3135_18805</name>
</gene>
<name>A0A2Z2NYB3_9GAMM</name>
<dbReference type="InterPro" id="IPR037402">
    <property type="entry name" value="YidZ_PBP2"/>
</dbReference>
<dbReference type="AlphaFoldDB" id="A0A2Z2NYB3"/>
<dbReference type="Pfam" id="PF00126">
    <property type="entry name" value="HTH_1"/>
    <property type="match status" value="1"/>
</dbReference>
<dbReference type="Proteomes" id="UP000250079">
    <property type="component" value="Chromosome"/>
</dbReference>
<feature type="domain" description="HTH lysR-type" evidence="5">
    <location>
        <begin position="20"/>
        <end position="66"/>
    </location>
</feature>
<dbReference type="InterPro" id="IPR005119">
    <property type="entry name" value="LysR_subst-bd"/>
</dbReference>
<proteinExistence type="inferred from homology"/>
<dbReference type="SUPFAM" id="SSF53850">
    <property type="entry name" value="Periplasmic binding protein-like II"/>
    <property type="match status" value="1"/>
</dbReference>
<dbReference type="Pfam" id="PF03466">
    <property type="entry name" value="LysR_substrate"/>
    <property type="match status" value="1"/>
</dbReference>
<dbReference type="InterPro" id="IPR036388">
    <property type="entry name" value="WH-like_DNA-bd_sf"/>
</dbReference>
<dbReference type="GO" id="GO:0003677">
    <property type="term" value="F:DNA binding"/>
    <property type="evidence" value="ECO:0007669"/>
    <property type="project" value="UniProtKB-KW"/>
</dbReference>
<dbReference type="InterPro" id="IPR036390">
    <property type="entry name" value="WH_DNA-bd_sf"/>
</dbReference>
<keyword evidence="7" id="KW-1185">Reference proteome</keyword>
<evidence type="ECO:0000313" key="7">
    <source>
        <dbReference type="Proteomes" id="UP000250079"/>
    </source>
</evidence>
<dbReference type="InterPro" id="IPR000847">
    <property type="entry name" value="LysR_HTH_N"/>
</dbReference>
<keyword evidence="3" id="KW-0238">DNA-binding</keyword>
<comment type="similarity">
    <text evidence="1">Belongs to the LysR transcriptional regulatory family.</text>
</comment>
<sequence length="300" mass="32973">MKKTDYMSLDGKSLVQLQLIYRLGSISAAALELGVNQSTVSHNLERLRRILDDPLFIKSGRGLVASAKMEAMQSPMEEVMAGLARIANPLPFDPATCVREFNIMANDFEHDIIIPGLFKLLAQQAPQVSLRTQISSLGDSDPLLVSRADVELTPRAPTEGSGLIAQPLLQDELVMFYDAQQRSAPATLEKCLNARHAIAQFDTNPTAGRVDRALYQMGKSRKIAYKAPGFAALGAVLRGSTLVASCPSRLAQGALQGLQTCPLPMPIEPLTFFMTWHVRHRESAEHRWLRQLIRSVADSL</sequence>
<evidence type="ECO:0000256" key="3">
    <source>
        <dbReference type="ARBA" id="ARBA00023125"/>
    </source>
</evidence>
<evidence type="ECO:0000256" key="1">
    <source>
        <dbReference type="ARBA" id="ARBA00009437"/>
    </source>
</evidence>
<dbReference type="EMBL" id="CP018632">
    <property type="protein sequence ID" value="ASJ73840.1"/>
    <property type="molecule type" value="Genomic_DNA"/>
</dbReference>
<keyword evidence="2" id="KW-0805">Transcription regulation</keyword>
<reference evidence="6 7" key="1">
    <citation type="submission" date="2016-12" db="EMBL/GenBank/DDBJ databases">
        <authorList>
            <person name="Song W.-J."/>
            <person name="Kurnit D.M."/>
        </authorList>
    </citation>
    <scope>NUCLEOTIDE SEQUENCE [LARGE SCALE GENOMIC DNA]</scope>
    <source>
        <strain evidence="6 7">IMCC3135</strain>
    </source>
</reference>
<accession>A0A2Z2NYB3</accession>
<dbReference type="RefSeq" id="WP_169727490.1">
    <property type="nucleotide sequence ID" value="NZ_CP018632.1"/>
</dbReference>
<dbReference type="Gene3D" id="3.40.190.10">
    <property type="entry name" value="Periplasmic binding protein-like II"/>
    <property type="match status" value="2"/>
</dbReference>
<organism evidence="6 7">
    <name type="scientific">Granulosicoccus antarcticus IMCC3135</name>
    <dbReference type="NCBI Taxonomy" id="1192854"/>
    <lineage>
        <taxon>Bacteria</taxon>
        <taxon>Pseudomonadati</taxon>
        <taxon>Pseudomonadota</taxon>
        <taxon>Gammaproteobacteria</taxon>
        <taxon>Chromatiales</taxon>
        <taxon>Granulosicoccaceae</taxon>
        <taxon>Granulosicoccus</taxon>
    </lineage>
</organism>
<evidence type="ECO:0000256" key="4">
    <source>
        <dbReference type="ARBA" id="ARBA00023163"/>
    </source>
</evidence>
<dbReference type="CDD" id="cd08417">
    <property type="entry name" value="PBP2_Nitroaromatics_like"/>
    <property type="match status" value="1"/>
</dbReference>
<dbReference type="PROSITE" id="PS50931">
    <property type="entry name" value="HTH_LYSR"/>
    <property type="match status" value="1"/>
</dbReference>
<evidence type="ECO:0000259" key="5">
    <source>
        <dbReference type="PROSITE" id="PS50931"/>
    </source>
</evidence>